<keyword evidence="2" id="KW-1185">Reference proteome</keyword>
<name>A0ACB0ISK3_TRIPR</name>
<evidence type="ECO:0000313" key="2">
    <source>
        <dbReference type="Proteomes" id="UP001177021"/>
    </source>
</evidence>
<organism evidence="1 2">
    <name type="scientific">Trifolium pratense</name>
    <name type="common">Red clover</name>
    <dbReference type="NCBI Taxonomy" id="57577"/>
    <lineage>
        <taxon>Eukaryota</taxon>
        <taxon>Viridiplantae</taxon>
        <taxon>Streptophyta</taxon>
        <taxon>Embryophyta</taxon>
        <taxon>Tracheophyta</taxon>
        <taxon>Spermatophyta</taxon>
        <taxon>Magnoliopsida</taxon>
        <taxon>eudicotyledons</taxon>
        <taxon>Gunneridae</taxon>
        <taxon>Pentapetalae</taxon>
        <taxon>rosids</taxon>
        <taxon>fabids</taxon>
        <taxon>Fabales</taxon>
        <taxon>Fabaceae</taxon>
        <taxon>Papilionoideae</taxon>
        <taxon>50 kb inversion clade</taxon>
        <taxon>NPAAA clade</taxon>
        <taxon>Hologalegina</taxon>
        <taxon>IRL clade</taxon>
        <taxon>Trifolieae</taxon>
        <taxon>Trifolium</taxon>
    </lineage>
</organism>
<comment type="caution">
    <text evidence="1">The sequence shown here is derived from an EMBL/GenBank/DDBJ whole genome shotgun (WGS) entry which is preliminary data.</text>
</comment>
<evidence type="ECO:0000313" key="1">
    <source>
        <dbReference type="EMBL" id="CAJ2635182.1"/>
    </source>
</evidence>
<gene>
    <name evidence="1" type="ORF">MILVUS5_LOCUS5928</name>
</gene>
<proteinExistence type="predicted"/>
<dbReference type="Proteomes" id="UP001177021">
    <property type="component" value="Unassembled WGS sequence"/>
</dbReference>
<dbReference type="EMBL" id="CASHSV030000002">
    <property type="protein sequence ID" value="CAJ2635182.1"/>
    <property type="molecule type" value="Genomic_DNA"/>
</dbReference>
<accession>A0ACB0ISK3</accession>
<sequence length="764" mass="83824">MGNGVSSLCSCFEPVNNNRTKKNQQVIFTQEEPLDETLGHSFCYVRSSARFISPTHSDRFLSPSTSLRFSPTHESVPKTRPDFPETTFKAISGASVSANSSVPKTVIQLEEESSSAPPVFDSAVKGSIVNGFESTSSFSALPLQPVPRGGELFEGSGYFLSGPNESGAHSGPINAGSGVDSGFSGGRDVPFSAPLGGVYGRKKGVSGFRKAFQRKVSDKKRPWVVPVLNFVGRKEVPVTEGREKLVEVKSESNVQWALGKAGEDRVHVVVSEEQGWLFVGIYDGFNGPDAPEFLMGNMYRAVYNELQGLFWEVEETMESNPVEVKDKTEGENSGAGLVNVVRETETGTVSKRRRLWEFLAEDPEDGLDLSGSDRFAFSVDDALSVSNSNAGSASSRRWLLLSKLKNGLSKHREGNGRKLLPWNLGNEEEKEEKSEVENKPSASGTGSGGGKRRKLGPVDHDLVLNAMSRALQVTELAYLDMTDKRLDTNPELALMGSCLLVVLMRDDDVYVMNVGDSRAIVAHYEPKEGQDTSNMEPASKEQHVGVGSSSGSIVEELLALDGTQTEGAVKVGNQGPAQEMRLAALQLSTDHSTSIEEEIIRIKNEHPDDPHCIVNDRVKGRLKVTRAFGAGFLKQPKLNAAVLEMFRNEYIGTAPYISCFPSVRHHRLCPRDQFLILSSDGLYQYLNNEEVVSQVESFMEKFPEGDPAQHLIEELLVRAAKKAGLDFHELLDIPQGDRRKYHDDVTVMVISLEGRIWKSSGKYL</sequence>
<reference evidence="1" key="1">
    <citation type="submission" date="2023-10" db="EMBL/GenBank/DDBJ databases">
        <authorList>
            <person name="Rodriguez Cubillos JULIANA M."/>
            <person name="De Vega J."/>
        </authorList>
    </citation>
    <scope>NUCLEOTIDE SEQUENCE</scope>
</reference>
<protein>
    <submittedName>
        <fullName evidence="1">Uncharacterized protein</fullName>
    </submittedName>
</protein>